<dbReference type="GO" id="GO:0004642">
    <property type="term" value="F:phosphoribosylformylglycinamidine synthase activity"/>
    <property type="evidence" value="ECO:0007669"/>
    <property type="project" value="UniProtKB-UniRule"/>
</dbReference>
<name>A0A1F5KU14_9BACT</name>
<evidence type="ECO:0000256" key="5">
    <source>
        <dbReference type="ARBA" id="ARBA00022801"/>
    </source>
</evidence>
<evidence type="ECO:0000256" key="3">
    <source>
        <dbReference type="ARBA" id="ARBA00022741"/>
    </source>
</evidence>
<proteinExistence type="inferred from homology"/>
<comment type="subcellular location">
    <subcellularLocation>
        <location evidence="8">Cytoplasm</location>
    </subcellularLocation>
</comment>
<dbReference type="EC" id="3.5.1.2" evidence="8"/>
<dbReference type="GO" id="GO:0005524">
    <property type="term" value="F:ATP binding"/>
    <property type="evidence" value="ECO:0007669"/>
    <property type="project" value="UniProtKB-KW"/>
</dbReference>
<evidence type="ECO:0000256" key="7">
    <source>
        <dbReference type="ARBA" id="ARBA00022962"/>
    </source>
</evidence>
<dbReference type="PIRSF" id="PIRSF001586">
    <property type="entry name" value="FGAM_synth_I"/>
    <property type="match status" value="1"/>
</dbReference>
<reference evidence="9 10" key="1">
    <citation type="journal article" date="2016" name="Nat. Commun.">
        <title>Thousands of microbial genomes shed light on interconnected biogeochemical processes in an aquifer system.</title>
        <authorList>
            <person name="Anantharaman K."/>
            <person name="Brown C.T."/>
            <person name="Hug L.A."/>
            <person name="Sharon I."/>
            <person name="Castelle C.J."/>
            <person name="Probst A.J."/>
            <person name="Thomas B.C."/>
            <person name="Singh A."/>
            <person name="Wilkins M.J."/>
            <person name="Karaoz U."/>
            <person name="Brodie E.L."/>
            <person name="Williams K.H."/>
            <person name="Hubbard S.S."/>
            <person name="Banfield J.F."/>
        </authorList>
    </citation>
    <scope>NUCLEOTIDE SEQUENCE [LARGE SCALE GENOMIC DNA]</scope>
</reference>
<sequence>MKKPNVCILQSDGTNCDVELHYVFKKFGGNPQFVRVNELRDNPKILKDFHILALPGGFSYGDDVASGKIWAVELVSFLREEIENFRKKGGLIIGICNGFQVLIRTGLLPFGNLGKMDATLVPNDSGHFECRWVDLKSERSKCAFLKSNYDVGHFAVNHGEGKLFCNTETLEKIEAQNLVVFRYVDENGSPTQKYPQNPNGSLNAIAGITDPSGRILGLMPHPEKFVDITQYPNWRRDPPTGRQGKIIKPHGAFIFEEMINYVKENLW</sequence>
<dbReference type="Gene3D" id="3.40.50.880">
    <property type="match status" value="1"/>
</dbReference>
<dbReference type="SUPFAM" id="SSF52317">
    <property type="entry name" value="Class I glutamine amidotransferase-like"/>
    <property type="match status" value="1"/>
</dbReference>
<comment type="catalytic activity">
    <reaction evidence="8">
        <text>N(2)-formyl-N(1)-(5-phospho-beta-D-ribosyl)glycinamide + L-glutamine + ATP + H2O = 2-formamido-N(1)-(5-O-phospho-beta-D-ribosyl)acetamidine + L-glutamate + ADP + phosphate + H(+)</text>
        <dbReference type="Rhea" id="RHEA:17129"/>
        <dbReference type="ChEBI" id="CHEBI:15377"/>
        <dbReference type="ChEBI" id="CHEBI:15378"/>
        <dbReference type="ChEBI" id="CHEBI:29985"/>
        <dbReference type="ChEBI" id="CHEBI:30616"/>
        <dbReference type="ChEBI" id="CHEBI:43474"/>
        <dbReference type="ChEBI" id="CHEBI:58359"/>
        <dbReference type="ChEBI" id="CHEBI:147286"/>
        <dbReference type="ChEBI" id="CHEBI:147287"/>
        <dbReference type="ChEBI" id="CHEBI:456216"/>
        <dbReference type="EC" id="6.3.5.3"/>
    </reaction>
</comment>
<dbReference type="UniPathway" id="UPA00074">
    <property type="reaction ID" value="UER00128"/>
</dbReference>
<feature type="active site" evidence="8">
    <location>
        <position position="221"/>
    </location>
</feature>
<keyword evidence="2 8" id="KW-0436">Ligase</keyword>
<keyword evidence="6 8" id="KW-0067">ATP-binding</keyword>
<dbReference type="SMART" id="SM01211">
    <property type="entry name" value="GATase_5"/>
    <property type="match status" value="1"/>
</dbReference>
<dbReference type="GO" id="GO:0005737">
    <property type="term" value="C:cytoplasm"/>
    <property type="evidence" value="ECO:0007669"/>
    <property type="project" value="UniProtKB-SubCell"/>
</dbReference>
<dbReference type="EMBL" id="MFDM01000003">
    <property type="protein sequence ID" value="OGE44406.1"/>
    <property type="molecule type" value="Genomic_DNA"/>
</dbReference>
<accession>A0A1F5KU14</accession>
<dbReference type="PANTHER" id="PTHR10099:SF1">
    <property type="entry name" value="PHOSPHORIBOSYLFORMYLGLYCINAMIDINE SYNTHASE"/>
    <property type="match status" value="1"/>
</dbReference>
<feature type="active site" evidence="8">
    <location>
        <position position="223"/>
    </location>
</feature>
<dbReference type="PROSITE" id="PS51273">
    <property type="entry name" value="GATASE_TYPE_1"/>
    <property type="match status" value="1"/>
</dbReference>
<comment type="function">
    <text evidence="8">Part of the phosphoribosylformylglycinamidine synthase complex involved in the purines biosynthetic pathway. Catalyzes the ATP-dependent conversion of formylglycinamide ribonucleotide (FGAR) and glutamine to yield formylglycinamidine ribonucleotide (FGAM) and glutamate. The FGAM synthase complex is composed of three subunits. PurQ produces an ammonia molecule by converting glutamine to glutamate. PurL transfers the ammonia molecule to FGAR to form FGAM in an ATP-dependent manner. PurS interacts with PurQ and PurL and is thought to assist in the transfer of the ammonia molecule from PurQ to PurL.</text>
</comment>
<feature type="active site" description="Nucleophile" evidence="8">
    <location>
        <position position="96"/>
    </location>
</feature>
<comment type="subunit">
    <text evidence="8">Part of the FGAM synthase complex composed of 1 PurL, 1 PurQ and 2 PurS subunits.</text>
</comment>
<comment type="caution">
    <text evidence="9">The sequence shown here is derived from an EMBL/GenBank/DDBJ whole genome shotgun (WGS) entry which is preliminary data.</text>
</comment>
<comment type="pathway">
    <text evidence="8">Purine metabolism; IMP biosynthesis via de novo pathway; 5-amino-1-(5-phospho-D-ribosyl)imidazole from N(2)-formyl-N(1)-(5-phospho-D-ribosyl)glycinamide: step 1/2.</text>
</comment>
<dbReference type="InterPro" id="IPR029062">
    <property type="entry name" value="Class_I_gatase-like"/>
</dbReference>
<dbReference type="AlphaFoldDB" id="A0A1F5KU14"/>
<keyword evidence="3 8" id="KW-0547">Nucleotide-binding</keyword>
<protein>
    <recommendedName>
        <fullName evidence="8">Phosphoribosylformylglycinamidine synthase subunit PurQ</fullName>
        <shortName evidence="8">FGAM synthase</shortName>
        <ecNumber evidence="8">6.3.5.3</ecNumber>
    </recommendedName>
    <alternativeName>
        <fullName evidence="8">Formylglycinamide ribonucleotide amidotransferase subunit I</fullName>
        <shortName evidence="8">FGAR amidotransferase I</shortName>
        <shortName evidence="8">FGAR-AT I</shortName>
    </alternativeName>
    <alternativeName>
        <fullName evidence="8">Glutaminase PurQ</fullName>
        <ecNumber evidence="8">3.5.1.2</ecNumber>
    </alternativeName>
    <alternativeName>
        <fullName evidence="8">Phosphoribosylformylglycinamidine synthase subunit I</fullName>
    </alternativeName>
</protein>
<organism evidence="9 10">
    <name type="scientific">Candidatus Daviesbacteria bacterium RIFCSPLOWO2_01_FULL_39_12</name>
    <dbReference type="NCBI Taxonomy" id="1797785"/>
    <lineage>
        <taxon>Bacteria</taxon>
        <taxon>Candidatus Daviesiibacteriota</taxon>
    </lineage>
</organism>
<dbReference type="HAMAP" id="MF_00421">
    <property type="entry name" value="PurQ"/>
    <property type="match status" value="1"/>
</dbReference>
<dbReference type="Pfam" id="PF13507">
    <property type="entry name" value="GATase_5"/>
    <property type="match status" value="1"/>
</dbReference>
<evidence type="ECO:0000313" key="10">
    <source>
        <dbReference type="Proteomes" id="UP000178565"/>
    </source>
</evidence>
<gene>
    <name evidence="8" type="primary">purQ</name>
    <name evidence="9" type="ORF">A3B45_03890</name>
</gene>
<keyword evidence="7 8" id="KW-0315">Glutamine amidotransferase</keyword>
<evidence type="ECO:0000256" key="4">
    <source>
        <dbReference type="ARBA" id="ARBA00022755"/>
    </source>
</evidence>
<dbReference type="InterPro" id="IPR010075">
    <property type="entry name" value="PRibForGlyAmidine_synth_PurQ"/>
</dbReference>
<dbReference type="Proteomes" id="UP000178565">
    <property type="component" value="Unassembled WGS sequence"/>
</dbReference>
<dbReference type="STRING" id="1797785.A3B45_03890"/>
<keyword evidence="5 8" id="KW-0378">Hydrolase</keyword>
<keyword evidence="1 8" id="KW-0963">Cytoplasm</keyword>
<evidence type="ECO:0000313" key="9">
    <source>
        <dbReference type="EMBL" id="OGE44406.1"/>
    </source>
</evidence>
<dbReference type="GO" id="GO:0006189">
    <property type="term" value="P:'de novo' IMP biosynthetic process"/>
    <property type="evidence" value="ECO:0007669"/>
    <property type="project" value="UniProtKB-UniRule"/>
</dbReference>
<dbReference type="EC" id="6.3.5.3" evidence="8"/>
<dbReference type="PANTHER" id="PTHR10099">
    <property type="entry name" value="PHOSPHORIBOSYLFORMYLGLYCINAMIDINE SYNTHASE"/>
    <property type="match status" value="1"/>
</dbReference>
<evidence type="ECO:0000256" key="1">
    <source>
        <dbReference type="ARBA" id="ARBA00022490"/>
    </source>
</evidence>
<evidence type="ECO:0000256" key="6">
    <source>
        <dbReference type="ARBA" id="ARBA00022840"/>
    </source>
</evidence>
<evidence type="ECO:0000256" key="8">
    <source>
        <dbReference type="HAMAP-Rule" id="MF_00421"/>
    </source>
</evidence>
<comment type="catalytic activity">
    <reaction evidence="8">
        <text>L-glutamine + H2O = L-glutamate + NH4(+)</text>
        <dbReference type="Rhea" id="RHEA:15889"/>
        <dbReference type="ChEBI" id="CHEBI:15377"/>
        <dbReference type="ChEBI" id="CHEBI:28938"/>
        <dbReference type="ChEBI" id="CHEBI:29985"/>
        <dbReference type="ChEBI" id="CHEBI:58359"/>
        <dbReference type="EC" id="3.5.1.2"/>
    </reaction>
</comment>
<dbReference type="NCBIfam" id="TIGR01737">
    <property type="entry name" value="FGAM_synth_I"/>
    <property type="match status" value="1"/>
</dbReference>
<keyword evidence="4 8" id="KW-0658">Purine biosynthesis</keyword>
<dbReference type="GO" id="GO:0004359">
    <property type="term" value="F:glutaminase activity"/>
    <property type="evidence" value="ECO:0007669"/>
    <property type="project" value="UniProtKB-EC"/>
</dbReference>
<evidence type="ECO:0000256" key="2">
    <source>
        <dbReference type="ARBA" id="ARBA00022598"/>
    </source>
</evidence>